<dbReference type="Proteomes" id="UP000287969">
    <property type="component" value="Chromosome"/>
</dbReference>
<dbReference type="SUPFAM" id="SSF101821">
    <property type="entry name" value="Aminopeptidase/glucanase lid domain"/>
    <property type="match status" value="1"/>
</dbReference>
<dbReference type="InterPro" id="IPR023367">
    <property type="entry name" value="Peptidase_M42_dom2"/>
</dbReference>
<feature type="binding site" evidence="8">
    <location>
        <position position="176"/>
    </location>
    <ligand>
        <name>Zn(2+)</name>
        <dbReference type="ChEBI" id="CHEBI:29105"/>
        <label>2</label>
    </ligand>
</feature>
<evidence type="ECO:0000256" key="5">
    <source>
        <dbReference type="ARBA" id="ARBA00022801"/>
    </source>
</evidence>
<evidence type="ECO:0000313" key="10">
    <source>
        <dbReference type="Proteomes" id="UP000287969"/>
    </source>
</evidence>
<feature type="binding site" evidence="8">
    <location>
        <position position="176"/>
    </location>
    <ligand>
        <name>Zn(2+)</name>
        <dbReference type="ChEBI" id="CHEBI:29105"/>
        <label>1</label>
    </ligand>
</feature>
<keyword evidence="3" id="KW-0645">Protease</keyword>
<reference evidence="10" key="1">
    <citation type="submission" date="2019-01" db="EMBL/GenBank/DDBJ databases">
        <title>Draft genomes of a novel of Sporanaerobacter strains.</title>
        <authorList>
            <person name="Ma S."/>
        </authorList>
    </citation>
    <scope>NUCLEOTIDE SEQUENCE [LARGE SCALE GENOMIC DNA]</scope>
    <source>
        <strain evidence="10">NJN-17</strain>
    </source>
</reference>
<dbReference type="Gene3D" id="3.40.630.10">
    <property type="entry name" value="Zn peptidases"/>
    <property type="match status" value="1"/>
</dbReference>
<keyword evidence="10" id="KW-1185">Reference proteome</keyword>
<evidence type="ECO:0000256" key="2">
    <source>
        <dbReference type="ARBA" id="ARBA00022438"/>
    </source>
</evidence>
<evidence type="ECO:0000313" key="9">
    <source>
        <dbReference type="EMBL" id="QAT61712.1"/>
    </source>
</evidence>
<dbReference type="PIRSF" id="PIRSF001123">
    <property type="entry name" value="PepA_GA"/>
    <property type="match status" value="1"/>
</dbReference>
<dbReference type="InterPro" id="IPR051464">
    <property type="entry name" value="Peptidase_M42_aminopept"/>
</dbReference>
<dbReference type="SUPFAM" id="SSF53187">
    <property type="entry name" value="Zn-dependent exopeptidases"/>
    <property type="match status" value="1"/>
</dbReference>
<name>A0A410QCC1_9FIRM</name>
<dbReference type="Gene3D" id="2.40.30.40">
    <property type="entry name" value="Peptidase M42, domain 2"/>
    <property type="match status" value="1"/>
</dbReference>
<evidence type="ECO:0000256" key="3">
    <source>
        <dbReference type="ARBA" id="ARBA00022670"/>
    </source>
</evidence>
<feature type="binding site" evidence="8">
    <location>
        <position position="209"/>
    </location>
    <ligand>
        <name>Zn(2+)</name>
        <dbReference type="ChEBI" id="CHEBI:29105"/>
        <label>2</label>
    </ligand>
</feature>
<feature type="binding site" evidence="8">
    <location>
        <position position="315"/>
    </location>
    <ligand>
        <name>Zn(2+)</name>
        <dbReference type="ChEBI" id="CHEBI:29105"/>
        <label>2</label>
    </ligand>
</feature>
<feature type="binding site" evidence="8">
    <location>
        <position position="66"/>
    </location>
    <ligand>
        <name>Zn(2+)</name>
        <dbReference type="ChEBI" id="CHEBI:29105"/>
        <label>1</label>
    </ligand>
</feature>
<dbReference type="PANTHER" id="PTHR32481:SF0">
    <property type="entry name" value="AMINOPEPTIDASE YPDE-RELATED"/>
    <property type="match status" value="1"/>
</dbReference>
<proteinExistence type="inferred from homology"/>
<dbReference type="GO" id="GO:0004177">
    <property type="term" value="F:aminopeptidase activity"/>
    <property type="evidence" value="ECO:0007669"/>
    <property type="project" value="UniProtKB-UniRule"/>
</dbReference>
<feature type="binding site" evidence="8">
    <location>
        <position position="231"/>
    </location>
    <ligand>
        <name>Zn(2+)</name>
        <dbReference type="ChEBI" id="CHEBI:29105"/>
        <label>1</label>
    </ligand>
</feature>
<comment type="similarity">
    <text evidence="1 6">Belongs to the peptidase M42 family.</text>
</comment>
<dbReference type="EMBL" id="CP035282">
    <property type="protein sequence ID" value="QAT61712.1"/>
    <property type="molecule type" value="Genomic_DNA"/>
</dbReference>
<protein>
    <submittedName>
        <fullName evidence="9">M42 family peptidase</fullName>
    </submittedName>
</protein>
<dbReference type="AlphaFoldDB" id="A0A410QCC1"/>
<evidence type="ECO:0000256" key="1">
    <source>
        <dbReference type="ARBA" id="ARBA00006272"/>
    </source>
</evidence>
<dbReference type="KEGG" id="spoa:EQM13_08985"/>
<dbReference type="Pfam" id="PF05343">
    <property type="entry name" value="Peptidase_M42"/>
    <property type="match status" value="1"/>
</dbReference>
<dbReference type="InterPro" id="IPR008007">
    <property type="entry name" value="Peptidase_M42"/>
</dbReference>
<dbReference type="GO" id="GO:0046872">
    <property type="term" value="F:metal ion binding"/>
    <property type="evidence" value="ECO:0007669"/>
    <property type="project" value="UniProtKB-UniRule"/>
</dbReference>
<evidence type="ECO:0000256" key="7">
    <source>
        <dbReference type="PIRSR" id="PIRSR001123-1"/>
    </source>
</evidence>
<organism evidence="9 10">
    <name type="scientific">Acidilutibacter cellobiosedens</name>
    <dbReference type="NCBI Taxonomy" id="2507161"/>
    <lineage>
        <taxon>Bacteria</taxon>
        <taxon>Bacillati</taxon>
        <taxon>Bacillota</taxon>
        <taxon>Tissierellia</taxon>
        <taxon>Tissierellales</taxon>
        <taxon>Acidilutibacteraceae</taxon>
        <taxon>Acidilutibacter</taxon>
    </lineage>
</organism>
<evidence type="ECO:0000256" key="8">
    <source>
        <dbReference type="PIRSR" id="PIRSR001123-2"/>
    </source>
</evidence>
<dbReference type="OrthoDB" id="9772053at2"/>
<gene>
    <name evidence="9" type="ORF">EQM13_08985</name>
</gene>
<feature type="active site" description="Proton acceptor" evidence="7">
    <location>
        <position position="208"/>
    </location>
</feature>
<evidence type="ECO:0000256" key="6">
    <source>
        <dbReference type="PIRNR" id="PIRNR001123"/>
    </source>
</evidence>
<dbReference type="PANTHER" id="PTHR32481">
    <property type="entry name" value="AMINOPEPTIDASE"/>
    <property type="match status" value="1"/>
</dbReference>
<keyword evidence="5" id="KW-0378">Hydrolase</keyword>
<evidence type="ECO:0000256" key="4">
    <source>
        <dbReference type="ARBA" id="ARBA00022723"/>
    </source>
</evidence>
<dbReference type="GO" id="GO:0006508">
    <property type="term" value="P:proteolysis"/>
    <property type="evidence" value="ECO:0007669"/>
    <property type="project" value="UniProtKB-KW"/>
</dbReference>
<sequence length="351" mass="38690">MESTEFLERLSNGFGPSGYEYSLKDSIADVMGKYADELKVDNLGNIIAIKRGNKKESKIKIMVAAHMDEIGLMVTAIEDNGFLRFTQIGGIDQRTLLGQEVIVHGEKDLFGVIGVKPPHLQTRDELDKAVKMEDMAIDIGYSKEEVEKIVKIGDVITIRRKLTHLLNEKYTGKALDDRTGIIALYECIKELKKLNHEADAYLVSTVQEEVGTRGAYTSTYGINPDIGIAVDVGFASSPEIPKEYTLDIGKGPGITIGGNIHPGLRKKLVEIAKEYNIPYQFEVEPGPTGTDARAIQISREGIPALCISLPLKYMHTSVEVIDMNDIKNTGKLLALFIASISKENLEGLLCY</sequence>
<keyword evidence="2" id="KW-0031">Aminopeptidase</keyword>
<dbReference type="CDD" id="cd05656">
    <property type="entry name" value="M42_Frv"/>
    <property type="match status" value="1"/>
</dbReference>
<comment type="cofactor">
    <cofactor evidence="8">
        <name>a divalent metal cation</name>
        <dbReference type="ChEBI" id="CHEBI:60240"/>
    </cofactor>
    <text evidence="8">Binds 2 divalent metal cations per subunit.</text>
</comment>
<keyword evidence="4 8" id="KW-0479">Metal-binding</keyword>
<accession>A0A410QCC1</accession>
<dbReference type="RefSeq" id="WP_071138667.1">
    <property type="nucleotide sequence ID" value="NZ_CP035282.1"/>
</dbReference>